<protein>
    <submittedName>
        <fullName evidence="3">Cupin domain-containing protein</fullName>
    </submittedName>
</protein>
<dbReference type="InterPro" id="IPR013096">
    <property type="entry name" value="Cupin_2"/>
</dbReference>
<dbReference type="PANTHER" id="PTHR35848:SF9">
    <property type="entry name" value="SLL1358 PROTEIN"/>
    <property type="match status" value="1"/>
</dbReference>
<evidence type="ECO:0000259" key="2">
    <source>
        <dbReference type="Pfam" id="PF07883"/>
    </source>
</evidence>
<reference evidence="3 4" key="1">
    <citation type="journal article" date="2020" name="Proc. Natl. Acad. Sci. U.S.A.">
        <title>Ecological drivers of bacterial community assembly in synthetic phycospheres.</title>
        <authorList>
            <person name="Fu H."/>
            <person name="Uchimiya M."/>
            <person name="Gore J."/>
            <person name="Moran M.A."/>
        </authorList>
    </citation>
    <scope>NUCLEOTIDE SEQUENCE [LARGE SCALE GENOMIC DNA]</scope>
    <source>
        <strain evidence="3">HF-Din03</strain>
    </source>
</reference>
<dbReference type="GO" id="GO:0046872">
    <property type="term" value="F:metal ion binding"/>
    <property type="evidence" value="ECO:0007669"/>
    <property type="project" value="UniProtKB-KW"/>
</dbReference>
<gene>
    <name evidence="3" type="ORF">HW564_08350</name>
</gene>
<dbReference type="EMBL" id="JABXIY010000022">
    <property type="protein sequence ID" value="NVK96921.1"/>
    <property type="molecule type" value="Genomic_DNA"/>
</dbReference>
<dbReference type="InterPro" id="IPR051610">
    <property type="entry name" value="GPI/OXD"/>
</dbReference>
<evidence type="ECO:0000313" key="3">
    <source>
        <dbReference type="EMBL" id="NVK96921.1"/>
    </source>
</evidence>
<dbReference type="PANTHER" id="PTHR35848">
    <property type="entry name" value="OXALATE-BINDING PROTEIN"/>
    <property type="match status" value="1"/>
</dbReference>
<dbReference type="Proteomes" id="UP000565723">
    <property type="component" value="Unassembled WGS sequence"/>
</dbReference>
<comment type="caution">
    <text evidence="3">The sequence shown here is derived from an EMBL/GenBank/DDBJ whole genome shotgun (WGS) entry which is preliminary data.</text>
</comment>
<keyword evidence="1" id="KW-0479">Metal-binding</keyword>
<dbReference type="InterPro" id="IPR011051">
    <property type="entry name" value="RmlC_Cupin_sf"/>
</dbReference>
<dbReference type="RefSeq" id="WP_011047830.1">
    <property type="nucleotide sequence ID" value="NZ_CP076685.1"/>
</dbReference>
<dbReference type="Pfam" id="PF07883">
    <property type="entry name" value="Cupin_2"/>
    <property type="match status" value="1"/>
</dbReference>
<dbReference type="CDD" id="cd02224">
    <property type="entry name" value="cupin_SPO2919-like"/>
    <property type="match status" value="1"/>
</dbReference>
<accession>A0A850LFU3</accession>
<dbReference type="SUPFAM" id="SSF51182">
    <property type="entry name" value="RmlC-like cupins"/>
    <property type="match status" value="1"/>
</dbReference>
<evidence type="ECO:0000313" key="4">
    <source>
        <dbReference type="Proteomes" id="UP000565723"/>
    </source>
</evidence>
<organism evidence="3 4">
    <name type="scientific">Ruegeria pomeroyi</name>
    <dbReference type="NCBI Taxonomy" id="89184"/>
    <lineage>
        <taxon>Bacteria</taxon>
        <taxon>Pseudomonadati</taxon>
        <taxon>Pseudomonadota</taxon>
        <taxon>Alphaproteobacteria</taxon>
        <taxon>Rhodobacterales</taxon>
        <taxon>Roseobacteraceae</taxon>
        <taxon>Ruegeria</taxon>
    </lineage>
</organism>
<name>A0A850LFU3_9RHOB</name>
<dbReference type="Gene3D" id="2.60.120.10">
    <property type="entry name" value="Jelly Rolls"/>
    <property type="match status" value="1"/>
</dbReference>
<dbReference type="OMA" id="CLGATWR"/>
<evidence type="ECO:0000256" key="1">
    <source>
        <dbReference type="ARBA" id="ARBA00022723"/>
    </source>
</evidence>
<dbReference type="InterPro" id="IPR014710">
    <property type="entry name" value="RmlC-like_jellyroll"/>
</dbReference>
<proteinExistence type="predicted"/>
<sequence length="154" mass="17181">MPKIDKLPWRDHAGGAHPITGQADGPYSVRPLGDVIGLSQYGIHLERLRPGSRSSHRHWHEGEDEFVYVISGELILIEDEETVLTAGDAAGWPGGMPVAHCLENRSDCDAVFLVVGTRLDRDIVHYPDHDLILHRDNNRRQYTRTDGSPIEGES</sequence>
<dbReference type="AlphaFoldDB" id="A0A850LFU3"/>
<feature type="domain" description="Cupin type-2" evidence="2">
    <location>
        <begin position="45"/>
        <end position="115"/>
    </location>
</feature>